<dbReference type="GeneID" id="114330170"/>
<dbReference type="PANTHER" id="PTHR46131:SF1">
    <property type="entry name" value="SD08549P"/>
    <property type="match status" value="1"/>
</dbReference>
<evidence type="ECO:0000256" key="9">
    <source>
        <dbReference type="ARBA" id="ARBA00023136"/>
    </source>
</evidence>
<evidence type="ECO:0000256" key="3">
    <source>
        <dbReference type="ARBA" id="ARBA00022448"/>
    </source>
</evidence>
<dbReference type="Proteomes" id="UP001652700">
    <property type="component" value="Unplaced"/>
</dbReference>
<protein>
    <submittedName>
        <fullName evidence="15">Solute carrier family 25 member 51</fullName>
    </submittedName>
</protein>
<reference evidence="13" key="2">
    <citation type="submission" date="2025-05" db="UniProtKB">
        <authorList>
            <consortium name="EnsemblMetazoa"/>
        </authorList>
    </citation>
    <scope>IDENTIFICATION</scope>
</reference>
<accession>A0A6P7FQW4</accession>
<evidence type="ECO:0000313" key="14">
    <source>
        <dbReference type="Proteomes" id="UP001652700"/>
    </source>
</evidence>
<dbReference type="KEGG" id="dvv:114330170"/>
<feature type="transmembrane region" description="Helical" evidence="12">
    <location>
        <begin position="194"/>
        <end position="213"/>
    </location>
</feature>
<evidence type="ECO:0000313" key="15">
    <source>
        <dbReference type="RefSeq" id="XP_028135290.1"/>
    </source>
</evidence>
<evidence type="ECO:0000313" key="13">
    <source>
        <dbReference type="EnsemblMetazoa" id="XP_028135290.1"/>
    </source>
</evidence>
<evidence type="ECO:0000256" key="8">
    <source>
        <dbReference type="ARBA" id="ARBA00023128"/>
    </source>
</evidence>
<dbReference type="InterPro" id="IPR052465">
    <property type="entry name" value="Mito_NAD+_Carrier"/>
</dbReference>
<reference evidence="15" key="1">
    <citation type="submission" date="2025-04" db="UniProtKB">
        <authorList>
            <consortium name="RefSeq"/>
        </authorList>
    </citation>
    <scope>IDENTIFICATION</scope>
    <source>
        <tissue evidence="15">Whole insect</tissue>
    </source>
</reference>
<keyword evidence="5" id="KW-0677">Repeat</keyword>
<gene>
    <name evidence="15" type="primary">LOC114330170</name>
</gene>
<dbReference type="InterPro" id="IPR018108">
    <property type="entry name" value="MCP_transmembrane"/>
</dbReference>
<comment type="similarity">
    <text evidence="2 11">Belongs to the mitochondrial carrier (TC 2.A.29) family.</text>
</comment>
<evidence type="ECO:0000256" key="12">
    <source>
        <dbReference type="SAM" id="Phobius"/>
    </source>
</evidence>
<organism evidence="15">
    <name type="scientific">Diabrotica virgifera virgifera</name>
    <name type="common">western corn rootworm</name>
    <dbReference type="NCBI Taxonomy" id="50390"/>
    <lineage>
        <taxon>Eukaryota</taxon>
        <taxon>Metazoa</taxon>
        <taxon>Ecdysozoa</taxon>
        <taxon>Arthropoda</taxon>
        <taxon>Hexapoda</taxon>
        <taxon>Insecta</taxon>
        <taxon>Pterygota</taxon>
        <taxon>Neoptera</taxon>
        <taxon>Endopterygota</taxon>
        <taxon>Coleoptera</taxon>
        <taxon>Polyphaga</taxon>
        <taxon>Cucujiformia</taxon>
        <taxon>Chrysomeloidea</taxon>
        <taxon>Chrysomelidae</taxon>
        <taxon>Galerucinae</taxon>
        <taxon>Diabroticina</taxon>
        <taxon>Diabroticites</taxon>
        <taxon>Diabrotica</taxon>
    </lineage>
</organism>
<keyword evidence="6" id="KW-0999">Mitochondrion inner membrane</keyword>
<evidence type="ECO:0000256" key="2">
    <source>
        <dbReference type="ARBA" id="ARBA00006375"/>
    </source>
</evidence>
<name>A0A6P7FQW4_DIAVI</name>
<evidence type="ECO:0000256" key="6">
    <source>
        <dbReference type="ARBA" id="ARBA00022792"/>
    </source>
</evidence>
<dbReference type="GO" id="GO:0005743">
    <property type="term" value="C:mitochondrial inner membrane"/>
    <property type="evidence" value="ECO:0007669"/>
    <property type="project" value="UniProtKB-SubCell"/>
</dbReference>
<dbReference type="FunCoup" id="A0A6P7FQW4">
    <property type="interactions" value="1288"/>
</dbReference>
<dbReference type="OrthoDB" id="2139348at2759"/>
<keyword evidence="9 10" id="KW-0472">Membrane</keyword>
<evidence type="ECO:0000256" key="5">
    <source>
        <dbReference type="ARBA" id="ARBA00022737"/>
    </source>
</evidence>
<dbReference type="Gene3D" id="1.50.40.10">
    <property type="entry name" value="Mitochondrial carrier domain"/>
    <property type="match status" value="1"/>
</dbReference>
<feature type="repeat" description="Solcar" evidence="10">
    <location>
        <begin position="10"/>
        <end position="90"/>
    </location>
</feature>
<keyword evidence="7 12" id="KW-1133">Transmembrane helix</keyword>
<dbReference type="PANTHER" id="PTHR46131">
    <property type="entry name" value="SD08549P"/>
    <property type="match status" value="1"/>
</dbReference>
<dbReference type="SUPFAM" id="SSF103506">
    <property type="entry name" value="Mitochondrial carrier"/>
    <property type="match status" value="1"/>
</dbReference>
<keyword evidence="3 11" id="KW-0813">Transport</keyword>
<evidence type="ECO:0000256" key="1">
    <source>
        <dbReference type="ARBA" id="ARBA00004448"/>
    </source>
</evidence>
<feature type="repeat" description="Solcar" evidence="10">
    <location>
        <begin position="97"/>
        <end position="181"/>
    </location>
</feature>
<dbReference type="RefSeq" id="XP_028135290.1">
    <property type="nucleotide sequence ID" value="XM_028279489.1"/>
</dbReference>
<dbReference type="GO" id="GO:0051724">
    <property type="term" value="F:NAD transmembrane transporter activity"/>
    <property type="evidence" value="ECO:0007669"/>
    <property type="project" value="TreeGrafter"/>
</dbReference>
<proteinExistence type="inferred from homology"/>
<keyword evidence="8" id="KW-0496">Mitochondrion</keyword>
<keyword evidence="4 10" id="KW-0812">Transmembrane</keyword>
<evidence type="ECO:0000256" key="11">
    <source>
        <dbReference type="RuleBase" id="RU000488"/>
    </source>
</evidence>
<dbReference type="InParanoid" id="A0A6P7FQW4"/>
<dbReference type="Pfam" id="PF00153">
    <property type="entry name" value="Mito_carr"/>
    <property type="match status" value="3"/>
</dbReference>
<dbReference type="InterPro" id="IPR023395">
    <property type="entry name" value="MCP_dom_sf"/>
</dbReference>
<evidence type="ECO:0000256" key="4">
    <source>
        <dbReference type="ARBA" id="ARBA00022692"/>
    </source>
</evidence>
<dbReference type="EnsemblMetazoa" id="XM_028279489.2">
    <property type="protein sequence ID" value="XP_028135290.1"/>
    <property type="gene ID" value="LOC114330170"/>
</dbReference>
<comment type="subcellular location">
    <subcellularLocation>
        <location evidence="1">Mitochondrion inner membrane</location>
        <topology evidence="1">Multi-pass membrane protein</topology>
    </subcellularLocation>
</comment>
<evidence type="ECO:0000256" key="7">
    <source>
        <dbReference type="ARBA" id="ARBA00022989"/>
    </source>
</evidence>
<evidence type="ECO:0000256" key="10">
    <source>
        <dbReference type="PROSITE-ProRule" id="PRU00282"/>
    </source>
</evidence>
<dbReference type="AlphaFoldDB" id="A0A6P7FQW4"/>
<dbReference type="PROSITE" id="PS50920">
    <property type="entry name" value="SOLCAR"/>
    <property type="match status" value="2"/>
</dbReference>
<sequence>MNGGVLSHRSINWKEFACGWGAALINVSVTYPINKLIFRQILHGTKIYPAFLQLRSEGIHYLYRGILPPLCQKTLSLSIMFGVYEEVKRPLIQLGFNPYGAKAIGALVSGTTEVILMPFERVQTILADSKHHTDFRNTLHVFRELGKFGIREYYRGLVPIILRNGPSNVGFFILREEMQERFPKYQNEFLRTSLEFLCGAMIGVILSTVFYPLNVLKIRMQSKIGGSFENPWRVLLDIYNERGGKVRYIYYGVQANYTRAFISWGVMNTAYEHLKSMVNEV</sequence>
<keyword evidence="14" id="KW-1185">Reference proteome</keyword>